<organism evidence="1 2">
    <name type="scientific">Trichonephila inaurata madagascariensis</name>
    <dbReference type="NCBI Taxonomy" id="2747483"/>
    <lineage>
        <taxon>Eukaryota</taxon>
        <taxon>Metazoa</taxon>
        <taxon>Ecdysozoa</taxon>
        <taxon>Arthropoda</taxon>
        <taxon>Chelicerata</taxon>
        <taxon>Arachnida</taxon>
        <taxon>Araneae</taxon>
        <taxon>Araneomorphae</taxon>
        <taxon>Entelegynae</taxon>
        <taxon>Araneoidea</taxon>
        <taxon>Nephilidae</taxon>
        <taxon>Trichonephila</taxon>
        <taxon>Trichonephila inaurata</taxon>
    </lineage>
</organism>
<evidence type="ECO:0000313" key="1">
    <source>
        <dbReference type="EMBL" id="GFY55784.1"/>
    </source>
</evidence>
<proteinExistence type="predicted"/>
<protein>
    <submittedName>
        <fullName evidence="1">Uncharacterized protein</fullName>
    </submittedName>
</protein>
<feature type="non-terminal residue" evidence="1">
    <location>
        <position position="1"/>
    </location>
</feature>
<dbReference type="OrthoDB" id="413860at2759"/>
<sequence length="152" mass="17164">DVEFLRRSNESRAFYKKNSQNDFKSKVTFCRDSHGEILSDPSGISKRWIEYLGICFILTLPTCSIHETQQSPMNLHEIPLTLEEVKLALRTLKLNNAVGPDRIPAEFVKFGGSLTTDCTHVTALAIDNEELLSNWTHGILCPIHKNGDPTYC</sequence>
<accession>A0A8X6XNP6</accession>
<reference evidence="1" key="1">
    <citation type="submission" date="2020-08" db="EMBL/GenBank/DDBJ databases">
        <title>Multicomponent nature underlies the extraordinary mechanical properties of spider dragline silk.</title>
        <authorList>
            <person name="Kono N."/>
            <person name="Nakamura H."/>
            <person name="Mori M."/>
            <person name="Yoshida Y."/>
            <person name="Ohtoshi R."/>
            <person name="Malay A.D."/>
            <person name="Moran D.A.P."/>
            <person name="Tomita M."/>
            <person name="Numata K."/>
            <person name="Arakawa K."/>
        </authorList>
    </citation>
    <scope>NUCLEOTIDE SEQUENCE</scope>
</reference>
<name>A0A8X6XNP6_9ARAC</name>
<comment type="caution">
    <text evidence="1">The sequence shown here is derived from an EMBL/GenBank/DDBJ whole genome shotgun (WGS) entry which is preliminary data.</text>
</comment>
<evidence type="ECO:0000313" key="2">
    <source>
        <dbReference type="Proteomes" id="UP000886998"/>
    </source>
</evidence>
<dbReference type="Proteomes" id="UP000886998">
    <property type="component" value="Unassembled WGS sequence"/>
</dbReference>
<gene>
    <name evidence="1" type="ORF">TNIN_21101</name>
</gene>
<keyword evidence="2" id="KW-1185">Reference proteome</keyword>
<dbReference type="AlphaFoldDB" id="A0A8X6XNP6"/>
<dbReference type="EMBL" id="BMAV01010574">
    <property type="protein sequence ID" value="GFY55784.1"/>
    <property type="molecule type" value="Genomic_DNA"/>
</dbReference>